<protein>
    <submittedName>
        <fullName evidence="2">Uncharacterized protein</fullName>
    </submittedName>
</protein>
<name>G1XPI2_ARTOA</name>
<organism evidence="2 3">
    <name type="scientific">Arthrobotrys oligospora (strain ATCC 24927 / CBS 115.81 / DSM 1491)</name>
    <name type="common">Nematode-trapping fungus</name>
    <name type="synonym">Didymozoophaga oligospora</name>
    <dbReference type="NCBI Taxonomy" id="756982"/>
    <lineage>
        <taxon>Eukaryota</taxon>
        <taxon>Fungi</taxon>
        <taxon>Dikarya</taxon>
        <taxon>Ascomycota</taxon>
        <taxon>Pezizomycotina</taxon>
        <taxon>Orbiliomycetes</taxon>
        <taxon>Orbiliales</taxon>
        <taxon>Orbiliaceae</taxon>
        <taxon>Orbilia</taxon>
        <taxon>Orbilia oligospora</taxon>
    </lineage>
</organism>
<feature type="region of interest" description="Disordered" evidence="1">
    <location>
        <begin position="32"/>
        <end position="51"/>
    </location>
</feature>
<keyword evidence="3" id="KW-1185">Reference proteome</keyword>
<dbReference type="Proteomes" id="UP000008784">
    <property type="component" value="Unassembled WGS sequence"/>
</dbReference>
<accession>G1XPI2</accession>
<evidence type="ECO:0000313" key="3">
    <source>
        <dbReference type="Proteomes" id="UP000008784"/>
    </source>
</evidence>
<dbReference type="EMBL" id="ADOT01000263">
    <property type="protein sequence ID" value="EGX45249.1"/>
    <property type="molecule type" value="Genomic_DNA"/>
</dbReference>
<dbReference type="AlphaFoldDB" id="G1XPI2"/>
<dbReference type="RefSeq" id="XP_011126394.1">
    <property type="nucleotide sequence ID" value="XM_011128092.1"/>
</dbReference>
<evidence type="ECO:0000313" key="2">
    <source>
        <dbReference type="EMBL" id="EGX45249.1"/>
    </source>
</evidence>
<proteinExistence type="predicted"/>
<gene>
    <name evidence="2" type="ORF">AOL_s00173g350</name>
</gene>
<sequence length="103" mass="11627">MFSRDSGLSTAQCRFKILRKYRSQFASKGYMVSHDRESPRAGSRNIFYGRSTGTPMAPRANACIPFHHHQIADIARETRASKPCTTRIYGTVPASCSERKPFL</sequence>
<comment type="caution">
    <text evidence="2">The sequence shown here is derived from an EMBL/GenBank/DDBJ whole genome shotgun (WGS) entry which is preliminary data.</text>
</comment>
<dbReference type="InParanoid" id="G1XPI2"/>
<dbReference type="GeneID" id="22897309"/>
<evidence type="ECO:0000256" key="1">
    <source>
        <dbReference type="SAM" id="MobiDB-lite"/>
    </source>
</evidence>
<reference evidence="2 3" key="1">
    <citation type="journal article" date="2011" name="PLoS Pathog.">
        <title>Genomic and proteomic analyses of the fungus Arthrobotrys oligospora provide insights into nematode-trap formation.</title>
        <authorList>
            <person name="Yang J."/>
            <person name="Wang L."/>
            <person name="Ji X."/>
            <person name="Feng Y."/>
            <person name="Li X."/>
            <person name="Zou C."/>
            <person name="Xu J."/>
            <person name="Ren Y."/>
            <person name="Mi Q."/>
            <person name="Wu J."/>
            <person name="Liu S."/>
            <person name="Liu Y."/>
            <person name="Huang X."/>
            <person name="Wang H."/>
            <person name="Niu X."/>
            <person name="Li J."/>
            <person name="Liang L."/>
            <person name="Luo Y."/>
            <person name="Ji K."/>
            <person name="Zhou W."/>
            <person name="Yu Z."/>
            <person name="Li G."/>
            <person name="Liu Y."/>
            <person name="Li L."/>
            <person name="Qiao M."/>
            <person name="Feng L."/>
            <person name="Zhang K.-Q."/>
        </authorList>
    </citation>
    <scope>NUCLEOTIDE SEQUENCE [LARGE SCALE GENOMIC DNA]</scope>
    <source>
        <strain evidence="3">ATCC 24927 / CBS 115.81 / DSM 1491</strain>
    </source>
</reference>
<dbReference type="HOGENOM" id="CLU_2263127_0_0_1"/>